<dbReference type="RefSeq" id="YP_009287626.1">
    <property type="nucleotide sequence ID" value="NC_031074.1"/>
</dbReference>
<name>A0A1B3AYM6_9CAUD</name>
<protein>
    <submittedName>
        <fullName evidence="1">Uncharacterized protein</fullName>
    </submittedName>
</protein>
<organism evidence="1 2">
    <name type="scientific">Gordonia phage Bantam</name>
    <dbReference type="NCBI Taxonomy" id="1887641"/>
    <lineage>
        <taxon>Viruses</taxon>
        <taxon>Duplodnaviria</taxon>
        <taxon>Heunggongvirae</taxon>
        <taxon>Uroviricota</taxon>
        <taxon>Caudoviricetes</taxon>
        <taxon>Bantamvirus</taxon>
        <taxon>Bantamvirus bantam</taxon>
    </lineage>
</organism>
<evidence type="ECO:0000313" key="1">
    <source>
        <dbReference type="EMBL" id="AOE43847.1"/>
    </source>
</evidence>
<dbReference type="Proteomes" id="UP000202170">
    <property type="component" value="Segment"/>
</dbReference>
<dbReference type="KEGG" id="vg:29080422"/>
<accession>A0A1B3AYM6</accession>
<gene>
    <name evidence="1" type="primary">158</name>
    <name evidence="1" type="ORF">SEA_BANTAM_158</name>
</gene>
<reference evidence="2" key="1">
    <citation type="submission" date="2016-07" db="EMBL/GenBank/DDBJ databases">
        <authorList>
            <person name="Florea S."/>
            <person name="Webb J.S."/>
            <person name="Jaromczyk J."/>
            <person name="Schardl C.L."/>
        </authorList>
    </citation>
    <scope>NUCLEOTIDE SEQUENCE [LARGE SCALE GENOMIC DNA]</scope>
</reference>
<proteinExistence type="predicted"/>
<dbReference type="EMBL" id="KX557272">
    <property type="protein sequence ID" value="AOE43847.1"/>
    <property type="molecule type" value="Genomic_DNA"/>
</dbReference>
<dbReference type="GeneID" id="29080422"/>
<evidence type="ECO:0000313" key="2">
    <source>
        <dbReference type="Proteomes" id="UP000202170"/>
    </source>
</evidence>
<keyword evidence="2" id="KW-1185">Reference proteome</keyword>
<sequence>MARRTREEARAETIRRRQARIAKYGDGQVLPVRIAQIRKAAV</sequence>